<dbReference type="EMBL" id="JAIWYP010000005">
    <property type="protein sequence ID" value="KAH3829521.1"/>
    <property type="molecule type" value="Genomic_DNA"/>
</dbReference>
<dbReference type="GO" id="GO:0005524">
    <property type="term" value="F:ATP binding"/>
    <property type="evidence" value="ECO:0007669"/>
    <property type="project" value="InterPro"/>
</dbReference>
<name>A0A9D4JZF9_DREPO</name>
<dbReference type="GO" id="GO:0007168">
    <property type="term" value="P:receptor guanylyl cyclase signaling pathway"/>
    <property type="evidence" value="ECO:0007669"/>
    <property type="project" value="TreeGrafter"/>
</dbReference>
<evidence type="ECO:0000259" key="5">
    <source>
        <dbReference type="PROSITE" id="PS50011"/>
    </source>
</evidence>
<proteinExistence type="predicted"/>
<sequence length="216" mass="25455">MFSPELLWMAPEHLRLYPASRQRSQAGDVYSFAVILYEMCTRAEPFTEESWYTSIGDTLERIKNCGIKPYRPILNEHEHIPELVQLANQCWEELPSDRPTFQNVRKVLRKIRMTRNNGASKNVLDVLLQRMEQYANNLEGMVEEKTQAFLEEKKRSEELLYKVLPSQQKLNHKKTHYIRTKDLFSITKIFSTGQISRTHLTYRQLQAICQSRAVHP</sequence>
<reference evidence="6" key="1">
    <citation type="journal article" date="2019" name="bioRxiv">
        <title>The Genome of the Zebra Mussel, Dreissena polymorpha: A Resource for Invasive Species Research.</title>
        <authorList>
            <person name="McCartney M.A."/>
            <person name="Auch B."/>
            <person name="Kono T."/>
            <person name="Mallez S."/>
            <person name="Zhang Y."/>
            <person name="Obille A."/>
            <person name="Becker A."/>
            <person name="Abrahante J.E."/>
            <person name="Garbe J."/>
            <person name="Badalamenti J.P."/>
            <person name="Herman A."/>
            <person name="Mangelson H."/>
            <person name="Liachko I."/>
            <person name="Sullivan S."/>
            <person name="Sone E.D."/>
            <person name="Koren S."/>
            <person name="Silverstein K.A.T."/>
            <person name="Beckman K.B."/>
            <person name="Gohl D.M."/>
        </authorList>
    </citation>
    <scope>NUCLEOTIDE SEQUENCE</scope>
    <source>
        <strain evidence="6">Duluth1</strain>
        <tissue evidence="6">Whole animal</tissue>
    </source>
</reference>
<dbReference type="Gene3D" id="1.10.510.10">
    <property type="entry name" value="Transferase(Phosphotransferase) domain 1"/>
    <property type="match status" value="1"/>
</dbReference>
<gene>
    <name evidence="6" type="ORF">DPMN_131517</name>
</gene>
<protein>
    <recommendedName>
        <fullName evidence="1">guanylate cyclase</fullName>
        <ecNumber evidence="1">4.6.1.2</ecNumber>
    </recommendedName>
</protein>
<dbReference type="InterPro" id="IPR001245">
    <property type="entry name" value="Ser-Thr/Tyr_kinase_cat_dom"/>
</dbReference>
<feature type="domain" description="Protein kinase" evidence="5">
    <location>
        <begin position="1"/>
        <end position="113"/>
    </location>
</feature>
<accession>A0A9D4JZF9</accession>
<dbReference type="Proteomes" id="UP000828390">
    <property type="component" value="Unassembled WGS sequence"/>
</dbReference>
<keyword evidence="7" id="KW-1185">Reference proteome</keyword>
<dbReference type="AlphaFoldDB" id="A0A9D4JZF9"/>
<dbReference type="InterPro" id="IPR050401">
    <property type="entry name" value="Cyclic_nucleotide_synthase"/>
</dbReference>
<evidence type="ECO:0000256" key="3">
    <source>
        <dbReference type="ARBA" id="ARBA00023239"/>
    </source>
</evidence>
<dbReference type="GO" id="GO:0004016">
    <property type="term" value="F:adenylate cyclase activity"/>
    <property type="evidence" value="ECO:0007669"/>
    <property type="project" value="TreeGrafter"/>
</dbReference>
<evidence type="ECO:0000256" key="2">
    <source>
        <dbReference type="ARBA" id="ARBA00022741"/>
    </source>
</evidence>
<evidence type="ECO:0000256" key="1">
    <source>
        <dbReference type="ARBA" id="ARBA00012202"/>
    </source>
</evidence>
<dbReference type="InterPro" id="IPR011009">
    <property type="entry name" value="Kinase-like_dom_sf"/>
</dbReference>
<organism evidence="6 7">
    <name type="scientific">Dreissena polymorpha</name>
    <name type="common">Zebra mussel</name>
    <name type="synonym">Mytilus polymorpha</name>
    <dbReference type="NCBI Taxonomy" id="45954"/>
    <lineage>
        <taxon>Eukaryota</taxon>
        <taxon>Metazoa</taxon>
        <taxon>Spiralia</taxon>
        <taxon>Lophotrochozoa</taxon>
        <taxon>Mollusca</taxon>
        <taxon>Bivalvia</taxon>
        <taxon>Autobranchia</taxon>
        <taxon>Heteroconchia</taxon>
        <taxon>Euheterodonta</taxon>
        <taxon>Imparidentia</taxon>
        <taxon>Neoheterodontei</taxon>
        <taxon>Myida</taxon>
        <taxon>Dreissenoidea</taxon>
        <taxon>Dreissenidae</taxon>
        <taxon>Dreissena</taxon>
    </lineage>
</organism>
<dbReference type="GO" id="GO:0004383">
    <property type="term" value="F:guanylate cyclase activity"/>
    <property type="evidence" value="ECO:0007669"/>
    <property type="project" value="UniProtKB-EC"/>
</dbReference>
<dbReference type="InterPro" id="IPR000719">
    <property type="entry name" value="Prot_kinase_dom"/>
</dbReference>
<dbReference type="GO" id="GO:0005886">
    <property type="term" value="C:plasma membrane"/>
    <property type="evidence" value="ECO:0007669"/>
    <property type="project" value="TreeGrafter"/>
</dbReference>
<evidence type="ECO:0000313" key="6">
    <source>
        <dbReference type="EMBL" id="KAH3829521.1"/>
    </source>
</evidence>
<dbReference type="EC" id="4.6.1.2" evidence="1"/>
<reference evidence="6" key="2">
    <citation type="submission" date="2020-11" db="EMBL/GenBank/DDBJ databases">
        <authorList>
            <person name="McCartney M.A."/>
            <person name="Auch B."/>
            <person name="Kono T."/>
            <person name="Mallez S."/>
            <person name="Becker A."/>
            <person name="Gohl D.M."/>
            <person name="Silverstein K.A.T."/>
            <person name="Koren S."/>
            <person name="Bechman K.B."/>
            <person name="Herman A."/>
            <person name="Abrahante J.E."/>
            <person name="Garbe J."/>
        </authorList>
    </citation>
    <scope>NUCLEOTIDE SEQUENCE</scope>
    <source>
        <strain evidence="6">Duluth1</strain>
        <tissue evidence="6">Whole animal</tissue>
    </source>
</reference>
<dbReference type="GO" id="GO:0001653">
    <property type="term" value="F:peptide receptor activity"/>
    <property type="evidence" value="ECO:0007669"/>
    <property type="project" value="TreeGrafter"/>
</dbReference>
<dbReference type="PANTHER" id="PTHR11920">
    <property type="entry name" value="GUANYLYL CYCLASE"/>
    <property type="match status" value="1"/>
</dbReference>
<keyword evidence="2" id="KW-0547">Nucleotide-binding</keyword>
<comment type="caution">
    <text evidence="6">The sequence shown here is derived from an EMBL/GenBank/DDBJ whole genome shotgun (WGS) entry which is preliminary data.</text>
</comment>
<dbReference type="PANTHER" id="PTHR11920:SF494">
    <property type="entry name" value="ATRIAL NATRIURETIC PEPTIDE RECEPTOR 2"/>
    <property type="match status" value="1"/>
</dbReference>
<dbReference type="GO" id="GO:0004672">
    <property type="term" value="F:protein kinase activity"/>
    <property type="evidence" value="ECO:0007669"/>
    <property type="project" value="InterPro"/>
</dbReference>
<evidence type="ECO:0000256" key="4">
    <source>
        <dbReference type="ARBA" id="ARBA00023293"/>
    </source>
</evidence>
<keyword evidence="4" id="KW-0141">cGMP biosynthesis</keyword>
<evidence type="ECO:0000313" key="7">
    <source>
        <dbReference type="Proteomes" id="UP000828390"/>
    </source>
</evidence>
<dbReference type="SUPFAM" id="SSF56112">
    <property type="entry name" value="Protein kinase-like (PK-like)"/>
    <property type="match status" value="1"/>
</dbReference>
<dbReference type="Pfam" id="PF07714">
    <property type="entry name" value="PK_Tyr_Ser-Thr"/>
    <property type="match status" value="1"/>
</dbReference>
<dbReference type="PROSITE" id="PS50011">
    <property type="entry name" value="PROTEIN_KINASE_DOM"/>
    <property type="match status" value="1"/>
</dbReference>
<keyword evidence="3" id="KW-0456">Lyase</keyword>